<dbReference type="InterPro" id="IPR006073">
    <property type="entry name" value="GTP-bd"/>
</dbReference>
<comment type="similarity">
    <text evidence="1 10 11">Belongs to the TRAFAC class TrmE-Era-EngA-EngB-Septin-like GTPase superfamily. TrmE GTPase family.</text>
</comment>
<dbReference type="PANTHER" id="PTHR42714:SF2">
    <property type="entry name" value="TRNA MODIFICATION GTPASE GTPBP3, MITOCHONDRIAL"/>
    <property type="match status" value="1"/>
</dbReference>
<feature type="binding site" evidence="10">
    <location>
        <begin position="234"/>
        <end position="239"/>
    </location>
    <ligand>
        <name>GTP</name>
        <dbReference type="ChEBI" id="CHEBI:37565"/>
    </ligand>
</feature>
<dbReference type="GO" id="GO:0005829">
    <property type="term" value="C:cytosol"/>
    <property type="evidence" value="ECO:0007669"/>
    <property type="project" value="TreeGrafter"/>
</dbReference>
<dbReference type="FunFam" id="3.30.1360.120:FF:000003">
    <property type="entry name" value="tRNA modification GTPase MnmE"/>
    <property type="match status" value="1"/>
</dbReference>
<dbReference type="PROSITE" id="PS51709">
    <property type="entry name" value="G_TRME"/>
    <property type="match status" value="1"/>
</dbReference>
<dbReference type="CDD" id="cd14858">
    <property type="entry name" value="TrmE_N"/>
    <property type="match status" value="1"/>
</dbReference>
<dbReference type="NCBIfam" id="TIGR00450">
    <property type="entry name" value="mnmE_trmE_thdF"/>
    <property type="match status" value="1"/>
</dbReference>
<dbReference type="PANTHER" id="PTHR42714">
    <property type="entry name" value="TRNA MODIFICATION GTPASE GTPBP3"/>
    <property type="match status" value="1"/>
</dbReference>
<feature type="binding site" evidence="10">
    <location>
        <position position="458"/>
    </location>
    <ligand>
        <name>(6S)-5-formyl-5,6,7,8-tetrahydrofolate</name>
        <dbReference type="ChEBI" id="CHEBI:57457"/>
    </ligand>
</feature>
<dbReference type="Gene3D" id="3.30.1360.120">
    <property type="entry name" value="Probable tRNA modification gtpase trme, domain 1"/>
    <property type="match status" value="1"/>
</dbReference>
<dbReference type="Proteomes" id="UP000035067">
    <property type="component" value="Unassembled WGS sequence"/>
</dbReference>
<dbReference type="Pfam" id="PF10396">
    <property type="entry name" value="TrmE_N"/>
    <property type="match status" value="1"/>
</dbReference>
<dbReference type="GO" id="GO:0042802">
    <property type="term" value="F:identical protein binding"/>
    <property type="evidence" value="ECO:0007669"/>
    <property type="project" value="UniProtKB-ARBA"/>
</dbReference>
<dbReference type="GO" id="GO:0002098">
    <property type="term" value="P:tRNA wobble uridine modification"/>
    <property type="evidence" value="ECO:0007669"/>
    <property type="project" value="TreeGrafter"/>
</dbReference>
<dbReference type="InterPro" id="IPR025867">
    <property type="entry name" value="MnmE_helical"/>
</dbReference>
<sequence>MNRPGSTIAAIATAVAADMGSVAIVRISGPQAQAVGRRVFRPASGRHHGWESHRVLYGHVVESASNQVLDEVLLLYMQAPRSFTGEDVVELHCHGGLVCVQRVLEQVLANGAEAAAPGAFSQRAFLHGRLDLTQAEAVAQVISARSRRAAALALAGLDGGVYRRIEVLRRLLLEQLAQMEAHLDFEDDLLPLNPVVVKEKIQTVTEDLSRLVEDSRQGQYYQQGLKIAIIGCPNVGKSSLLNRLSGRDRAIVTDYPGTTRDLLETEIVLRDIPITLMDTAGIRQTGNPVEQLGIARSRQAFTQVDVIILLFDVNLGWSEADQALANEIPEHVPHLRVGNKVDLLNQNKDQSNNTLKFPLAISAITGQGMEAFTNALLNCCGLTDLERLETSLNRRQTSLAQKAIQSLVRLDNTEKNKLPWDFWTIDLRDAVQYLGEIIGQEISEDILDEIFSKFCIGK</sequence>
<evidence type="ECO:0000256" key="10">
    <source>
        <dbReference type="HAMAP-Rule" id="MF_00379"/>
    </source>
</evidence>
<feature type="binding site" evidence="10">
    <location>
        <begin position="253"/>
        <end position="259"/>
    </location>
    <ligand>
        <name>GTP</name>
        <dbReference type="ChEBI" id="CHEBI:37565"/>
    </ligand>
</feature>
<dbReference type="SMART" id="SM00175">
    <property type="entry name" value="RAB"/>
    <property type="match status" value="1"/>
</dbReference>
<keyword evidence="3 10" id="KW-0819">tRNA processing</keyword>
<evidence type="ECO:0000256" key="3">
    <source>
        <dbReference type="ARBA" id="ARBA00022694"/>
    </source>
</evidence>
<dbReference type="Gene3D" id="1.20.120.430">
    <property type="entry name" value="tRNA modification GTPase MnmE domain 2"/>
    <property type="match status" value="1"/>
</dbReference>
<dbReference type="NCBIfam" id="TIGR00231">
    <property type="entry name" value="small_GTP"/>
    <property type="match status" value="1"/>
</dbReference>
<protein>
    <recommendedName>
        <fullName evidence="10">tRNA modification GTPase MnmE</fullName>
        <ecNumber evidence="10">3.6.-.-</ecNumber>
    </recommendedName>
</protein>
<dbReference type="InterPro" id="IPR031168">
    <property type="entry name" value="G_TrmE"/>
</dbReference>
<dbReference type="Pfam" id="PF12631">
    <property type="entry name" value="MnmE_helical"/>
    <property type="match status" value="1"/>
</dbReference>
<dbReference type="InterPro" id="IPR005225">
    <property type="entry name" value="Small_GTP-bd"/>
</dbReference>
<evidence type="ECO:0000313" key="13">
    <source>
        <dbReference type="EMBL" id="KKZ11979.1"/>
    </source>
</evidence>
<evidence type="ECO:0000256" key="11">
    <source>
        <dbReference type="RuleBase" id="RU003313"/>
    </source>
</evidence>
<dbReference type="InterPro" id="IPR027368">
    <property type="entry name" value="MnmE_dom2"/>
</dbReference>
<dbReference type="EC" id="3.6.-.-" evidence="10"/>
<evidence type="ECO:0000256" key="4">
    <source>
        <dbReference type="ARBA" id="ARBA00022723"/>
    </source>
</evidence>
<evidence type="ECO:0000313" key="14">
    <source>
        <dbReference type="Proteomes" id="UP000035067"/>
    </source>
</evidence>
<feature type="domain" description="TrmE-type G" evidence="12">
    <location>
        <begin position="224"/>
        <end position="381"/>
    </location>
</feature>
<proteinExistence type="inferred from homology"/>
<keyword evidence="4 10" id="KW-0479">Metal-binding</keyword>
<feature type="binding site" evidence="10">
    <location>
        <position position="90"/>
    </location>
    <ligand>
        <name>(6S)-5-formyl-5,6,7,8-tetrahydrofolate</name>
        <dbReference type="ChEBI" id="CHEBI:57457"/>
    </ligand>
</feature>
<dbReference type="InterPro" id="IPR027417">
    <property type="entry name" value="P-loop_NTPase"/>
</dbReference>
<comment type="function">
    <text evidence="10">Exhibits a very high intrinsic GTPase hydrolysis rate. Involved in the addition of a carboxymethylaminomethyl (cmnm) group at the wobble position (U34) of certain tRNAs, forming tRNA-cmnm(5)s(2)U34.</text>
</comment>
<dbReference type="Pfam" id="PF01926">
    <property type="entry name" value="MMR_HSR1"/>
    <property type="match status" value="1"/>
</dbReference>
<comment type="subcellular location">
    <subcellularLocation>
        <location evidence="10">Cytoplasm</location>
    </subcellularLocation>
</comment>
<dbReference type="PRINTS" id="PR00449">
    <property type="entry name" value="RASTRNSFRMNG"/>
</dbReference>
<dbReference type="GO" id="GO:0003924">
    <property type="term" value="F:GTPase activity"/>
    <property type="evidence" value="ECO:0007669"/>
    <property type="project" value="UniProtKB-UniRule"/>
</dbReference>
<dbReference type="PATRIC" id="fig|1604020.3.peg.913"/>
<reference evidence="13 14" key="1">
    <citation type="submission" date="2015-01" db="EMBL/GenBank/DDBJ databases">
        <title>Lifestyle Evolution in Cyanobacterial Symbionts of Sponges.</title>
        <authorList>
            <person name="Burgsdorf I."/>
            <person name="Slaby B.M."/>
            <person name="Handley K.M."/>
            <person name="Haber M."/>
            <person name="Blom J."/>
            <person name="Marshall C.W."/>
            <person name="Gilbert J.A."/>
            <person name="Hentschel U."/>
            <person name="Steindler L."/>
        </authorList>
    </citation>
    <scope>NUCLEOTIDE SEQUENCE [LARGE SCALE GENOMIC DNA]</scope>
    <source>
        <strain evidence="13">SP3</strain>
    </source>
</reference>
<name>A0A0G2HKP2_9SYNE</name>
<feature type="binding site" evidence="10">
    <location>
        <position position="129"/>
    </location>
    <ligand>
        <name>(6S)-5-formyl-5,6,7,8-tetrahydrofolate</name>
        <dbReference type="ChEBI" id="CHEBI:57457"/>
    </ligand>
</feature>
<keyword evidence="7 10" id="KW-0460">Magnesium</keyword>
<dbReference type="GO" id="GO:0030488">
    <property type="term" value="P:tRNA methylation"/>
    <property type="evidence" value="ECO:0007669"/>
    <property type="project" value="TreeGrafter"/>
</dbReference>
<evidence type="ECO:0000256" key="5">
    <source>
        <dbReference type="ARBA" id="ARBA00022741"/>
    </source>
</evidence>
<dbReference type="SUPFAM" id="SSF52540">
    <property type="entry name" value="P-loop containing nucleoside triphosphate hydrolases"/>
    <property type="match status" value="1"/>
</dbReference>
<evidence type="ECO:0000259" key="12">
    <source>
        <dbReference type="PROSITE" id="PS51709"/>
    </source>
</evidence>
<comment type="subunit">
    <text evidence="10">Homodimer. Heterotetramer of two MnmE and two MnmG subunits.</text>
</comment>
<feature type="binding site" evidence="10">
    <location>
        <begin position="278"/>
        <end position="281"/>
    </location>
    <ligand>
        <name>GTP</name>
        <dbReference type="ChEBI" id="CHEBI:37565"/>
    </ligand>
</feature>
<dbReference type="AlphaFoldDB" id="A0A0G2HKP2"/>
<dbReference type="InterPro" id="IPR027266">
    <property type="entry name" value="TrmE/GcvT-like"/>
</dbReference>
<evidence type="ECO:0000256" key="6">
    <source>
        <dbReference type="ARBA" id="ARBA00022801"/>
    </source>
</evidence>
<dbReference type="GO" id="GO:0005525">
    <property type="term" value="F:GTP binding"/>
    <property type="evidence" value="ECO:0007669"/>
    <property type="project" value="UniProtKB-UniRule"/>
</dbReference>
<keyword evidence="2 10" id="KW-0963">Cytoplasm</keyword>
<comment type="cofactor">
    <cofactor evidence="10">
        <name>K(+)</name>
        <dbReference type="ChEBI" id="CHEBI:29103"/>
    </cofactor>
    <text evidence="10">Binds 1 potassium ion per subunit.</text>
</comment>
<evidence type="ECO:0000256" key="9">
    <source>
        <dbReference type="ARBA" id="ARBA00023134"/>
    </source>
</evidence>
<dbReference type="HAMAP" id="MF_00379">
    <property type="entry name" value="GTPase_MnmE"/>
    <property type="match status" value="1"/>
</dbReference>
<accession>A0A0G2HKP2</accession>
<organism evidence="13 14">
    <name type="scientific">Candidatus Synechococcus spongiarum SP3</name>
    <dbReference type="NCBI Taxonomy" id="1604020"/>
    <lineage>
        <taxon>Bacteria</taxon>
        <taxon>Bacillati</taxon>
        <taxon>Cyanobacteriota</taxon>
        <taxon>Cyanophyceae</taxon>
        <taxon>Synechococcales</taxon>
        <taxon>Synechococcaceae</taxon>
        <taxon>Synechococcus</taxon>
    </lineage>
</organism>
<dbReference type="GO" id="GO:0046872">
    <property type="term" value="F:metal ion binding"/>
    <property type="evidence" value="ECO:0007669"/>
    <property type="project" value="UniProtKB-KW"/>
</dbReference>
<dbReference type="Gene3D" id="3.40.50.300">
    <property type="entry name" value="P-loop containing nucleotide triphosphate hydrolases"/>
    <property type="match status" value="1"/>
</dbReference>
<keyword evidence="9 10" id="KW-0342">GTP-binding</keyword>
<dbReference type="EMBL" id="JXQG01000033">
    <property type="protein sequence ID" value="KKZ11979.1"/>
    <property type="molecule type" value="Genomic_DNA"/>
</dbReference>
<feature type="binding site" evidence="10">
    <location>
        <position position="238"/>
    </location>
    <ligand>
        <name>Mg(2+)</name>
        <dbReference type="ChEBI" id="CHEBI:18420"/>
    </ligand>
</feature>
<evidence type="ECO:0000256" key="1">
    <source>
        <dbReference type="ARBA" id="ARBA00011043"/>
    </source>
</evidence>
<keyword evidence="8 10" id="KW-0630">Potassium</keyword>
<dbReference type="CDD" id="cd04164">
    <property type="entry name" value="trmE"/>
    <property type="match status" value="1"/>
</dbReference>
<evidence type="ECO:0000256" key="8">
    <source>
        <dbReference type="ARBA" id="ARBA00022958"/>
    </source>
</evidence>
<evidence type="ECO:0000256" key="7">
    <source>
        <dbReference type="ARBA" id="ARBA00022842"/>
    </source>
</evidence>
<keyword evidence="5 10" id="KW-0547">Nucleotide-binding</keyword>
<dbReference type="InterPro" id="IPR004520">
    <property type="entry name" value="GTPase_MnmE"/>
</dbReference>
<feature type="binding site" evidence="10">
    <location>
        <position position="26"/>
    </location>
    <ligand>
        <name>(6S)-5-formyl-5,6,7,8-tetrahydrofolate</name>
        <dbReference type="ChEBI" id="CHEBI:57457"/>
    </ligand>
</feature>
<comment type="caution">
    <text evidence="10">Lacks conserved residue(s) required for the propagation of feature annotation.</text>
</comment>
<dbReference type="InterPro" id="IPR018948">
    <property type="entry name" value="GTP-bd_TrmE_N"/>
</dbReference>
<feature type="binding site" evidence="10">
    <location>
        <position position="259"/>
    </location>
    <ligand>
        <name>Mg(2+)</name>
        <dbReference type="ChEBI" id="CHEBI:18420"/>
    </ligand>
</feature>
<comment type="caution">
    <text evidence="13">The sequence shown here is derived from an EMBL/GenBank/DDBJ whole genome shotgun (WGS) entry which is preliminary data.</text>
</comment>
<evidence type="ECO:0000256" key="2">
    <source>
        <dbReference type="ARBA" id="ARBA00022490"/>
    </source>
</evidence>
<gene>
    <name evidence="10" type="primary">mnmE</name>
    <name evidence="10" type="synonym">trmE</name>
    <name evidence="13" type="ORF">TE42_06175</name>
</gene>
<keyword evidence="6 10" id="KW-0378">Hydrolase</keyword>